<dbReference type="SMART" id="SM00248">
    <property type="entry name" value="ANK"/>
    <property type="match status" value="2"/>
</dbReference>
<feature type="non-terminal residue" evidence="2">
    <location>
        <position position="1"/>
    </location>
</feature>
<reference evidence="2 3" key="1">
    <citation type="submission" date="2016-08" db="EMBL/GenBank/DDBJ databases">
        <title>Genomes of anaerobic fungi encode conserved fungal cellulosomes for biomass hydrolysis.</title>
        <authorList>
            <consortium name="DOE Joint Genome Institute"/>
            <person name="Haitjema C.H."/>
            <person name="Gilmore S.P."/>
            <person name="Henske J.K."/>
            <person name="Solomon K.V."/>
            <person name="De Groot R."/>
            <person name="Kuo A."/>
            <person name="Mondo S.J."/>
            <person name="Salamov A.A."/>
            <person name="Labutti K."/>
            <person name="Zhao Z."/>
            <person name="Chiniquy J."/>
            <person name="Barry K."/>
            <person name="Brewer H.M."/>
            <person name="Purvine S.O."/>
            <person name="Wright A.T."/>
            <person name="Boxma B."/>
            <person name="Van Alen T."/>
            <person name="Hackstein J.H."/>
            <person name="Baker S.E."/>
            <person name="Grigoriev I.V."/>
            <person name="O'Malley M.A."/>
        </authorList>
    </citation>
    <scope>NUCLEOTIDE SEQUENCE [LARGE SCALE GENOMIC DNA]</scope>
    <source>
        <strain evidence="3">finn</strain>
    </source>
</reference>
<protein>
    <submittedName>
        <fullName evidence="2">Uncharacterized protein</fullName>
    </submittedName>
</protein>
<evidence type="ECO:0000256" key="1">
    <source>
        <dbReference type="PROSITE-ProRule" id="PRU00023"/>
    </source>
</evidence>
<dbReference type="EMBL" id="MCFH01000063">
    <property type="protein sequence ID" value="ORX42583.1"/>
    <property type="molecule type" value="Genomic_DNA"/>
</dbReference>
<keyword evidence="1" id="KW-0040">ANK repeat</keyword>
<dbReference type="PROSITE" id="PS50088">
    <property type="entry name" value="ANK_REPEAT"/>
    <property type="match status" value="1"/>
</dbReference>
<evidence type="ECO:0000313" key="3">
    <source>
        <dbReference type="Proteomes" id="UP000193719"/>
    </source>
</evidence>
<organism evidence="2 3">
    <name type="scientific">Piromyces finnis</name>
    <dbReference type="NCBI Taxonomy" id="1754191"/>
    <lineage>
        <taxon>Eukaryota</taxon>
        <taxon>Fungi</taxon>
        <taxon>Fungi incertae sedis</taxon>
        <taxon>Chytridiomycota</taxon>
        <taxon>Chytridiomycota incertae sedis</taxon>
        <taxon>Neocallimastigomycetes</taxon>
        <taxon>Neocallimastigales</taxon>
        <taxon>Neocallimastigaceae</taxon>
        <taxon>Piromyces</taxon>
    </lineage>
</organism>
<dbReference type="AlphaFoldDB" id="A0A1Y1UXX8"/>
<dbReference type="InterPro" id="IPR002110">
    <property type="entry name" value="Ankyrin_rpt"/>
</dbReference>
<accession>A0A1Y1UXX8</accession>
<gene>
    <name evidence="2" type="ORF">BCR36DRAFT_259251</name>
</gene>
<proteinExistence type="predicted"/>
<dbReference type="Gene3D" id="1.25.40.20">
    <property type="entry name" value="Ankyrin repeat-containing domain"/>
    <property type="match status" value="1"/>
</dbReference>
<keyword evidence="3" id="KW-1185">Reference proteome</keyword>
<reference evidence="2 3" key="2">
    <citation type="submission" date="2016-08" db="EMBL/GenBank/DDBJ databases">
        <title>Pervasive Adenine N6-methylation of Active Genes in Fungi.</title>
        <authorList>
            <consortium name="DOE Joint Genome Institute"/>
            <person name="Mondo S.J."/>
            <person name="Dannebaum R.O."/>
            <person name="Kuo R.C."/>
            <person name="Labutti K."/>
            <person name="Haridas S."/>
            <person name="Kuo A."/>
            <person name="Salamov A."/>
            <person name="Ahrendt S.R."/>
            <person name="Lipzen A."/>
            <person name="Sullivan W."/>
            <person name="Andreopoulos W.B."/>
            <person name="Clum A."/>
            <person name="Lindquist E."/>
            <person name="Daum C."/>
            <person name="Ramamoorthy G.K."/>
            <person name="Gryganskyi A."/>
            <person name="Culley D."/>
            <person name="Magnuson J.K."/>
            <person name="James T.Y."/>
            <person name="O'Malley M.A."/>
            <person name="Stajich J.E."/>
            <person name="Spatafora J.W."/>
            <person name="Visel A."/>
            <person name="Grigoriev I.V."/>
        </authorList>
    </citation>
    <scope>NUCLEOTIDE SEQUENCE [LARGE SCALE GENOMIC DNA]</scope>
    <source>
        <strain evidence="3">finn</strain>
    </source>
</reference>
<dbReference type="OrthoDB" id="10573309at2759"/>
<dbReference type="SUPFAM" id="SSF48403">
    <property type="entry name" value="Ankyrin repeat"/>
    <property type="match status" value="1"/>
</dbReference>
<dbReference type="InterPro" id="IPR036770">
    <property type="entry name" value="Ankyrin_rpt-contain_sf"/>
</dbReference>
<comment type="caution">
    <text evidence="2">The sequence shown here is derived from an EMBL/GenBank/DDBJ whole genome shotgun (WGS) entry which is preliminary data.</text>
</comment>
<name>A0A1Y1UXX8_9FUNG</name>
<sequence length="354" mass="41929">LNEEKDFDEVISAIEYNVPIAYLDLLIKKKDYPINKFSIFKNGEIKSPLYAAIANNYFKIADFIISKGGNVNYTENSLNIAKLLITNNLFTTKVLLYLLNKNWNIMMIKNYFYDFGFSFNLASTYIKYICDKSFVVKLLKIYQSKKSISKDQFEKIIINERNFNIPYQWYYRCIYCSSFDQLIFFSRYEYPSSIKEKIEYIMDNYSDIIYPGFSLKLYEFLIKYKYKNILLNNILDINNLNRCLNKILTKKRMELSKIIKNQNMERIFYFYQENGILINDINSSEYDVLTNCITSGFSIDSLKTIINLFSYTNFNYEIPNTITNEPTTLIVYSLLISRRDVCTFLISKGADINY</sequence>
<evidence type="ECO:0000313" key="2">
    <source>
        <dbReference type="EMBL" id="ORX42583.1"/>
    </source>
</evidence>
<dbReference type="Proteomes" id="UP000193719">
    <property type="component" value="Unassembled WGS sequence"/>
</dbReference>
<feature type="repeat" description="ANK" evidence="1">
    <location>
        <begin position="44"/>
        <end position="76"/>
    </location>
</feature>
<feature type="non-terminal residue" evidence="2">
    <location>
        <position position="354"/>
    </location>
</feature>